<gene>
    <name evidence="1" type="ORF">LCGC14_1024390</name>
</gene>
<organism evidence="1">
    <name type="scientific">marine sediment metagenome</name>
    <dbReference type="NCBI Taxonomy" id="412755"/>
    <lineage>
        <taxon>unclassified sequences</taxon>
        <taxon>metagenomes</taxon>
        <taxon>ecological metagenomes</taxon>
    </lineage>
</organism>
<comment type="caution">
    <text evidence="1">The sequence shown here is derived from an EMBL/GenBank/DDBJ whole genome shotgun (WGS) entry which is preliminary data.</text>
</comment>
<sequence>MQMSYRFVKLNYPCKSNDGNLIRVSSIKVHLRNKSDSIYDTVDQFEKESGSRIIGTINKVKELVLLGEIMNLHNINGIKSMNQIRTMVKQIKNGKDILSPRGLPNIKLVKTRQSEWILFDGHHSLLSFMIAGRTYLHEVPHFVVENRSGYVDNKEIFVFFGVHSKKLNDSN</sequence>
<reference evidence="1" key="1">
    <citation type="journal article" date="2015" name="Nature">
        <title>Complex archaea that bridge the gap between prokaryotes and eukaryotes.</title>
        <authorList>
            <person name="Spang A."/>
            <person name="Saw J.H."/>
            <person name="Jorgensen S.L."/>
            <person name="Zaremba-Niedzwiedzka K."/>
            <person name="Martijn J."/>
            <person name="Lind A.E."/>
            <person name="van Eijk R."/>
            <person name="Schleper C."/>
            <person name="Guy L."/>
            <person name="Ettema T.J."/>
        </authorList>
    </citation>
    <scope>NUCLEOTIDE SEQUENCE</scope>
</reference>
<dbReference type="AlphaFoldDB" id="A0A0F9N106"/>
<dbReference type="EMBL" id="LAZR01004113">
    <property type="protein sequence ID" value="KKN11649.1"/>
    <property type="molecule type" value="Genomic_DNA"/>
</dbReference>
<evidence type="ECO:0000313" key="1">
    <source>
        <dbReference type="EMBL" id="KKN11649.1"/>
    </source>
</evidence>
<evidence type="ECO:0008006" key="2">
    <source>
        <dbReference type="Google" id="ProtNLM"/>
    </source>
</evidence>
<protein>
    <recommendedName>
        <fullName evidence="2">ParB/Sulfiredoxin domain-containing protein</fullName>
    </recommendedName>
</protein>
<name>A0A0F9N106_9ZZZZ</name>
<accession>A0A0F9N106</accession>
<proteinExistence type="predicted"/>